<protein>
    <submittedName>
        <fullName evidence="5">Probable mitochondrial chaperone BCS1-B</fullName>
    </submittedName>
</protein>
<keyword evidence="1" id="KW-0547">Nucleotide-binding</keyword>
<reference evidence="5 6" key="1">
    <citation type="submission" date="2016-09" db="EMBL/GenBank/DDBJ databases">
        <title>Aspergillus awamori IFM 58123T.</title>
        <authorList>
            <person name="Kusuya Y."/>
            <person name="Shimizu M."/>
            <person name="Takahashi H."/>
            <person name="Yaguchi T."/>
        </authorList>
    </citation>
    <scope>NUCLEOTIDE SEQUENCE [LARGE SCALE GENOMIC DNA]</scope>
    <source>
        <strain evidence="5 6">IFM 58123</strain>
    </source>
</reference>
<dbReference type="Pfam" id="PF00004">
    <property type="entry name" value="AAA"/>
    <property type="match status" value="1"/>
</dbReference>
<evidence type="ECO:0000256" key="2">
    <source>
        <dbReference type="ARBA" id="ARBA00022840"/>
    </source>
</evidence>
<keyword evidence="6" id="KW-1185">Reference proteome</keyword>
<dbReference type="GO" id="GO:0016887">
    <property type="term" value="F:ATP hydrolysis activity"/>
    <property type="evidence" value="ECO:0007669"/>
    <property type="project" value="InterPro"/>
</dbReference>
<organism evidence="5 6">
    <name type="scientific">Aspergillus awamori</name>
    <name type="common">Black koji mold</name>
    <dbReference type="NCBI Taxonomy" id="105351"/>
    <lineage>
        <taxon>Eukaryota</taxon>
        <taxon>Fungi</taxon>
        <taxon>Dikarya</taxon>
        <taxon>Ascomycota</taxon>
        <taxon>Pezizomycotina</taxon>
        <taxon>Eurotiomycetes</taxon>
        <taxon>Eurotiomycetidae</taxon>
        <taxon>Eurotiales</taxon>
        <taxon>Aspergillaceae</taxon>
        <taxon>Aspergillus</taxon>
    </lineage>
</organism>
<sequence length="218" mass="24580">MDPLLKTELIKELKGYLHPSVSLNSWTITGDALYGLFSSLPDRCIVLFEDIDQAGIEKRGPNNNPWNTEPLFLIITDGVPAREGHILIMSTNKSENLDKALIRPGRVDFQVCFTLLDQHAAKKLFLVFSTEDPSIDFIVDPETGEIRCTLTPIFKDLTFDQLAELSDSFAKKIPEDRYSSAQLQIYLMSFNGDAISAECNVEGWMQQVDKEMKDGILF</sequence>
<proteinExistence type="predicted"/>
<dbReference type="InterPro" id="IPR050747">
    <property type="entry name" value="Mitochondrial_chaperone_BCS1"/>
</dbReference>
<dbReference type="EMBL" id="BDHI01000004">
    <property type="protein sequence ID" value="GCB20076.1"/>
    <property type="molecule type" value="Genomic_DNA"/>
</dbReference>
<evidence type="ECO:0000259" key="3">
    <source>
        <dbReference type="Pfam" id="PF00004"/>
    </source>
</evidence>
<dbReference type="Gene3D" id="3.40.50.300">
    <property type="entry name" value="P-loop containing nucleotide triphosphate hydrolases"/>
    <property type="match status" value="1"/>
</dbReference>
<evidence type="ECO:0000313" key="6">
    <source>
        <dbReference type="Proteomes" id="UP000286921"/>
    </source>
</evidence>
<feature type="domain" description="ATPase AAA-type core" evidence="3">
    <location>
        <begin position="43"/>
        <end position="114"/>
    </location>
</feature>
<accession>A0A401KLL9</accession>
<dbReference type="InterPro" id="IPR057495">
    <property type="entry name" value="AAA_lid_BCS1"/>
</dbReference>
<evidence type="ECO:0000259" key="4">
    <source>
        <dbReference type="Pfam" id="PF25426"/>
    </source>
</evidence>
<keyword evidence="2" id="KW-0067">ATP-binding</keyword>
<feature type="domain" description="Mitochondrial chaperone BCS1-like ATPase lid" evidence="4">
    <location>
        <begin position="119"/>
        <end position="202"/>
    </location>
</feature>
<dbReference type="AlphaFoldDB" id="A0A401KLL9"/>
<dbReference type="Pfam" id="PF25426">
    <property type="entry name" value="AAA_lid_BCS1"/>
    <property type="match status" value="1"/>
</dbReference>
<dbReference type="GO" id="GO:0005524">
    <property type="term" value="F:ATP binding"/>
    <property type="evidence" value="ECO:0007669"/>
    <property type="project" value="UniProtKB-KW"/>
</dbReference>
<dbReference type="InterPro" id="IPR003959">
    <property type="entry name" value="ATPase_AAA_core"/>
</dbReference>
<comment type="caution">
    <text evidence="5">The sequence shown here is derived from an EMBL/GenBank/DDBJ whole genome shotgun (WGS) entry which is preliminary data.</text>
</comment>
<evidence type="ECO:0000313" key="5">
    <source>
        <dbReference type="EMBL" id="GCB20076.1"/>
    </source>
</evidence>
<dbReference type="STRING" id="105351.A0A401KLL9"/>
<gene>
    <name evidence="5" type="ORF">AAWM_02961</name>
</gene>
<dbReference type="SUPFAM" id="SSF52540">
    <property type="entry name" value="P-loop containing nucleoside triphosphate hydrolases"/>
    <property type="match status" value="1"/>
</dbReference>
<dbReference type="InterPro" id="IPR027417">
    <property type="entry name" value="P-loop_NTPase"/>
</dbReference>
<dbReference type="Proteomes" id="UP000286921">
    <property type="component" value="Unassembled WGS sequence"/>
</dbReference>
<evidence type="ECO:0000256" key="1">
    <source>
        <dbReference type="ARBA" id="ARBA00022741"/>
    </source>
</evidence>
<dbReference type="PANTHER" id="PTHR23070">
    <property type="entry name" value="BCS1 AAA-TYPE ATPASE"/>
    <property type="match status" value="1"/>
</dbReference>
<name>A0A401KLL9_ASPAW</name>